<keyword evidence="4" id="KW-1185">Reference proteome</keyword>
<organism evidence="3 4">
    <name type="scientific">Marssonina brunnea f. sp. multigermtubi (strain MB_m1)</name>
    <name type="common">Marssonina leaf spot fungus</name>
    <dbReference type="NCBI Taxonomy" id="1072389"/>
    <lineage>
        <taxon>Eukaryota</taxon>
        <taxon>Fungi</taxon>
        <taxon>Dikarya</taxon>
        <taxon>Ascomycota</taxon>
        <taxon>Pezizomycotina</taxon>
        <taxon>Leotiomycetes</taxon>
        <taxon>Helotiales</taxon>
        <taxon>Drepanopezizaceae</taxon>
        <taxon>Drepanopeziza</taxon>
    </lineage>
</organism>
<evidence type="ECO:0000259" key="2">
    <source>
        <dbReference type="Pfam" id="PF24840"/>
    </source>
</evidence>
<dbReference type="Proteomes" id="UP000006753">
    <property type="component" value="Unassembled WGS sequence"/>
</dbReference>
<dbReference type="EMBL" id="JH921430">
    <property type="protein sequence ID" value="EKD19686.1"/>
    <property type="molecule type" value="Genomic_DNA"/>
</dbReference>
<dbReference type="STRING" id="1072389.K1X3A0"/>
<dbReference type="GeneID" id="18757573"/>
<dbReference type="Pfam" id="PF24840">
    <property type="entry name" value="NTF2_SigF"/>
    <property type="match status" value="1"/>
</dbReference>
<keyword evidence="1" id="KW-0472">Membrane</keyword>
<accession>K1X3A0</accession>
<dbReference type="PANTHER" id="PTHR35393">
    <property type="entry name" value="CHROMOSOME 1, WHOLE GENOME SHOTGUN SEQUENCE"/>
    <property type="match status" value="1"/>
</dbReference>
<dbReference type="OMA" id="MQRYFAP"/>
<keyword evidence="1" id="KW-1133">Transmembrane helix</keyword>
<dbReference type="AlphaFoldDB" id="K1X3A0"/>
<evidence type="ECO:0000313" key="3">
    <source>
        <dbReference type="EMBL" id="EKD19686.1"/>
    </source>
</evidence>
<protein>
    <recommendedName>
        <fullName evidence="2">SigF-like NTF2-like domain-containing protein</fullName>
    </recommendedName>
</protein>
<dbReference type="PANTHER" id="PTHR35393:SF1">
    <property type="entry name" value="SNOAL-LIKE DOMAIN-CONTAINING PROTEIN"/>
    <property type="match status" value="1"/>
</dbReference>
<dbReference type="HOGENOM" id="CLU_079426_0_0_1"/>
<sequence length="198" mass="22825">MEHPKRQISHVIHLLTEGSPADQKKALHAYFLPDASFTHPLCRVPSFSHLNVPLLGEVNSRWVIWMIYRWYKILSPRIVAHVECDEFNQESSTLFVDIHQIFSLFFVPFYKADVRLTSKLKLFHSEDDGRYYIASQEDLYQTNEWVKFVWPGGATLIGLGQLFAAFLCIIGAFLLAPVTWIEQRRAMTTQVNGAKKGI</sequence>
<feature type="transmembrane region" description="Helical" evidence="1">
    <location>
        <begin position="148"/>
        <end position="175"/>
    </location>
</feature>
<proteinExistence type="predicted"/>
<dbReference type="InterPro" id="IPR057514">
    <property type="entry name" value="NTF2_SigF"/>
</dbReference>
<dbReference type="eggNOG" id="ENOG502S534">
    <property type="taxonomic scope" value="Eukaryota"/>
</dbReference>
<evidence type="ECO:0000256" key="1">
    <source>
        <dbReference type="SAM" id="Phobius"/>
    </source>
</evidence>
<keyword evidence="1" id="KW-0812">Transmembrane</keyword>
<dbReference type="KEGG" id="mbe:MBM_01638"/>
<dbReference type="InParanoid" id="K1X3A0"/>
<dbReference type="OrthoDB" id="2344312at2759"/>
<feature type="domain" description="SigF-like NTF2-like" evidence="2">
    <location>
        <begin position="1"/>
        <end position="174"/>
    </location>
</feature>
<name>K1X3A0_MARBU</name>
<evidence type="ECO:0000313" key="4">
    <source>
        <dbReference type="Proteomes" id="UP000006753"/>
    </source>
</evidence>
<reference evidence="3 4" key="1">
    <citation type="journal article" date="2012" name="BMC Genomics">
        <title>Sequencing the genome of Marssonina brunnea reveals fungus-poplar co-evolution.</title>
        <authorList>
            <person name="Zhu S."/>
            <person name="Cao Y.-Z."/>
            <person name="Jiang C."/>
            <person name="Tan B.-Y."/>
            <person name="Wang Z."/>
            <person name="Feng S."/>
            <person name="Zhang L."/>
            <person name="Su X.-H."/>
            <person name="Brejova B."/>
            <person name="Vinar T."/>
            <person name="Xu M."/>
            <person name="Wang M.-X."/>
            <person name="Zhang S.-G."/>
            <person name="Huang M.-R."/>
            <person name="Wu R."/>
            <person name="Zhou Y."/>
        </authorList>
    </citation>
    <scope>NUCLEOTIDE SEQUENCE [LARGE SCALE GENOMIC DNA]</scope>
    <source>
        <strain evidence="3 4">MB_m1</strain>
    </source>
</reference>
<gene>
    <name evidence="3" type="ORF">MBM_01638</name>
</gene>